<evidence type="ECO:0000313" key="3">
    <source>
        <dbReference type="Proteomes" id="UP001519363"/>
    </source>
</evidence>
<comment type="caution">
    <text evidence="2">The sequence shown here is derived from an EMBL/GenBank/DDBJ whole genome shotgun (WGS) entry which is preliminary data.</text>
</comment>
<dbReference type="InterPro" id="IPR019405">
    <property type="entry name" value="Lactonase_7-beta_prop"/>
</dbReference>
<keyword evidence="2" id="KW-0378">Hydrolase</keyword>
<evidence type="ECO:0000256" key="1">
    <source>
        <dbReference type="ARBA" id="ARBA00005564"/>
    </source>
</evidence>
<dbReference type="Proteomes" id="UP001519363">
    <property type="component" value="Unassembled WGS sequence"/>
</dbReference>
<dbReference type="InterPro" id="IPR015943">
    <property type="entry name" value="WD40/YVTN_repeat-like_dom_sf"/>
</dbReference>
<dbReference type="InterPro" id="IPR006311">
    <property type="entry name" value="TAT_signal"/>
</dbReference>
<accession>A0ABS5AAU2</accession>
<dbReference type="EC" id="3.1.1.31" evidence="2"/>
<dbReference type="EMBL" id="JAGIOO010000001">
    <property type="protein sequence ID" value="MBP2473412.1"/>
    <property type="molecule type" value="Genomic_DNA"/>
</dbReference>
<dbReference type="InterPro" id="IPR050282">
    <property type="entry name" value="Cycloisomerase_2"/>
</dbReference>
<evidence type="ECO:0000313" key="2">
    <source>
        <dbReference type="EMBL" id="MBP2473412.1"/>
    </source>
</evidence>
<dbReference type="PROSITE" id="PS51318">
    <property type="entry name" value="TAT"/>
    <property type="match status" value="1"/>
</dbReference>
<sequence>MAEQPGGLGRRTFLGALGAAVVGGGLMGTATGASAAEAGGDVCAAPGRVYLGTYTDAASGGKGIGLARAGANGSLTVESTAATESPSFLAVGPGGRTVYAVNELEKGTVTAFAVQDNGSLKSLGSRSSGGAHPCHLVVHPSGRYVLTANYTSGTVGVLPVQASGALGNPSHIVQHPGKPHAHQVVVSPDGKYVLATDLGTSSVYTYTLDLGTGRLTLRATLALKSTAGSRNLVFHPNGKVVYILNELDSTLVVAAYDAASGKLTALQTVSSVPAGVKDNFPGGVAISPDGRFVYGGNRGHNTVAVFATSEEGRKVTLVATPDCGGSWPRHLAVTPDGSTLYSANQRGNVIGIFAVDKVNGGLRKTGELRTPAPVCVLVA</sequence>
<dbReference type="GO" id="GO:0017057">
    <property type="term" value="F:6-phosphogluconolactonase activity"/>
    <property type="evidence" value="ECO:0007669"/>
    <property type="project" value="UniProtKB-EC"/>
</dbReference>
<dbReference type="PANTHER" id="PTHR30344">
    <property type="entry name" value="6-PHOSPHOGLUCONOLACTONASE-RELATED"/>
    <property type="match status" value="1"/>
</dbReference>
<dbReference type="RefSeq" id="WP_209706779.1">
    <property type="nucleotide sequence ID" value="NZ_JAGIOO010000001.1"/>
</dbReference>
<dbReference type="SUPFAM" id="SSF51004">
    <property type="entry name" value="C-terminal (heme d1) domain of cytochrome cd1-nitrite reductase"/>
    <property type="match status" value="1"/>
</dbReference>
<reference evidence="2 3" key="1">
    <citation type="submission" date="2021-03" db="EMBL/GenBank/DDBJ databases">
        <title>Sequencing the genomes of 1000 actinobacteria strains.</title>
        <authorList>
            <person name="Klenk H.-P."/>
        </authorList>
    </citation>
    <scope>NUCLEOTIDE SEQUENCE [LARGE SCALE GENOMIC DNA]</scope>
    <source>
        <strain evidence="2 3">DSM 44580</strain>
    </source>
</reference>
<name>A0ABS5AAU2_9PSEU</name>
<dbReference type="Pfam" id="PF10282">
    <property type="entry name" value="Lactonase"/>
    <property type="match status" value="1"/>
</dbReference>
<comment type="similarity">
    <text evidence="1">Belongs to the cycloisomerase 2 family.</text>
</comment>
<dbReference type="Gene3D" id="2.130.10.10">
    <property type="entry name" value="YVTN repeat-like/Quinoprotein amine dehydrogenase"/>
    <property type="match status" value="1"/>
</dbReference>
<dbReference type="PANTHER" id="PTHR30344:SF1">
    <property type="entry name" value="6-PHOSPHOGLUCONOLACTONASE"/>
    <property type="match status" value="1"/>
</dbReference>
<organism evidence="2 3">
    <name type="scientific">Crossiella equi</name>
    <dbReference type="NCBI Taxonomy" id="130796"/>
    <lineage>
        <taxon>Bacteria</taxon>
        <taxon>Bacillati</taxon>
        <taxon>Actinomycetota</taxon>
        <taxon>Actinomycetes</taxon>
        <taxon>Pseudonocardiales</taxon>
        <taxon>Pseudonocardiaceae</taxon>
        <taxon>Crossiella</taxon>
    </lineage>
</organism>
<dbReference type="InterPro" id="IPR011048">
    <property type="entry name" value="Haem_d1_sf"/>
</dbReference>
<protein>
    <submittedName>
        <fullName evidence="2">6-phosphogluconolactonase</fullName>
        <ecNumber evidence="2">3.1.1.31</ecNumber>
    </submittedName>
</protein>
<proteinExistence type="inferred from homology"/>
<keyword evidence="3" id="KW-1185">Reference proteome</keyword>
<gene>
    <name evidence="2" type="ORF">JOF53_002284</name>
</gene>